<dbReference type="RefSeq" id="WP_166189722.1">
    <property type="nucleotide sequence ID" value="NZ_CP049811.1"/>
</dbReference>
<dbReference type="FunFam" id="3.90.230.10:FF:000009">
    <property type="entry name" value="xaa-Pro aminopeptidase 2"/>
    <property type="match status" value="1"/>
</dbReference>
<name>A0A6G7VK00_9RHOB</name>
<dbReference type="InterPro" id="IPR032416">
    <property type="entry name" value="Peptidase_M24_C"/>
</dbReference>
<dbReference type="EMBL" id="CP049811">
    <property type="protein sequence ID" value="QIK40351.1"/>
    <property type="molecule type" value="Genomic_DNA"/>
</dbReference>
<dbReference type="CDD" id="cd01085">
    <property type="entry name" value="APP"/>
    <property type="match status" value="1"/>
</dbReference>
<keyword evidence="3" id="KW-0378">Hydrolase</keyword>
<keyword evidence="2" id="KW-0479">Metal-binding</keyword>
<dbReference type="InterPro" id="IPR029149">
    <property type="entry name" value="Creatin/AminoP/Spt16_N"/>
</dbReference>
<reference evidence="7 8" key="1">
    <citation type="submission" date="2020-03" db="EMBL/GenBank/DDBJ databases">
        <title>Complete genome sequence of Monaibacterium sp. ALG8 with diverse plasmids.</title>
        <authorList>
            <person name="Sun C."/>
        </authorList>
    </citation>
    <scope>NUCLEOTIDE SEQUENCE [LARGE SCALE GENOMIC DNA]</scope>
    <source>
        <strain evidence="7 8">ALG8</strain>
    </source>
</reference>
<dbReference type="GO" id="GO:0070006">
    <property type="term" value="F:metalloaminopeptidase activity"/>
    <property type="evidence" value="ECO:0007669"/>
    <property type="project" value="InterPro"/>
</dbReference>
<dbReference type="InterPro" id="IPR036005">
    <property type="entry name" value="Creatinase/aminopeptidase-like"/>
</dbReference>
<dbReference type="InterPro" id="IPR000994">
    <property type="entry name" value="Pept_M24"/>
</dbReference>
<dbReference type="Pfam" id="PF16189">
    <property type="entry name" value="Creatinase_N_2"/>
    <property type="match status" value="1"/>
</dbReference>
<feature type="domain" description="Creatinase N-terminal" evidence="5">
    <location>
        <begin position="17"/>
        <end position="142"/>
    </location>
</feature>
<dbReference type="InterPro" id="IPR033740">
    <property type="entry name" value="Pept_M24B"/>
</dbReference>
<comment type="similarity">
    <text evidence="1">Belongs to the peptidase M24B family.</text>
</comment>
<organism evidence="7 8">
    <name type="scientific">Pontivivens nitratireducens</name>
    <dbReference type="NCBI Taxonomy" id="2758038"/>
    <lineage>
        <taxon>Bacteria</taxon>
        <taxon>Pseudomonadati</taxon>
        <taxon>Pseudomonadota</taxon>
        <taxon>Alphaproteobacteria</taxon>
        <taxon>Rhodobacterales</taxon>
        <taxon>Paracoccaceae</taxon>
        <taxon>Pontivivens</taxon>
    </lineage>
</organism>
<evidence type="ECO:0000259" key="4">
    <source>
        <dbReference type="Pfam" id="PF00557"/>
    </source>
</evidence>
<dbReference type="InterPro" id="IPR050422">
    <property type="entry name" value="X-Pro_aminopeptidase_P"/>
</dbReference>
<sequence length="597" mass="64395">MYQSFEMTTSPETGAARLRALRAELSRRGLDGFLVPRADAHQGEYVAARDERLSWLAGFTGSAGLCAVLPDHAGVFIDGRYTLQVRGQIDLDHFTPVAWTGQEVGPWIAQHLSEGIVGFDPWLHTPREIAALREKLPSGVELRALDSNPLDAVWHDQPPPPDAPIVVHPLNLAGEASVDKRARLAEDLRGKGAEAAILSLPDSIAWLLNIRGADIARTPVALLFAILYADGSVDLFNAAERADDALRAHLGPDVHLHGMDAFAATLDALQGTVALDRSSAPVWIADRVADALDFEPVRLPKARKNAAEIEGARNAHVRDAVAMAQFLHWLDQNAPSGKLSEIAIARELESFRNATGQLRDISFETISGAGPNGAIVHYRVTEASDRILSPGEVMLVDSGGQYPDGTTDITRTVAVGPVDPEAARAFTLVLRGMIAISRLRWPSGLGGAHIDALARAPLWSAGMDYAHGTGHGVGAYLGVHEGPQSLSRRSAVPFEPGNILSNEPGYYREGAFGIRIENLLVVQPPSDVPGGDAPMLSFETLTLVPIDRRLILPHLLTSEERDWLDRYHNRVCAQIGALVPPATRDWLKAACAPLPKD</sequence>
<dbReference type="GO" id="GO:0005737">
    <property type="term" value="C:cytoplasm"/>
    <property type="evidence" value="ECO:0007669"/>
    <property type="project" value="UniProtKB-ARBA"/>
</dbReference>
<evidence type="ECO:0000256" key="2">
    <source>
        <dbReference type="ARBA" id="ARBA00022723"/>
    </source>
</evidence>
<evidence type="ECO:0000256" key="3">
    <source>
        <dbReference type="ARBA" id="ARBA00022801"/>
    </source>
</evidence>
<accession>A0A6G7VK00</accession>
<protein>
    <submittedName>
        <fullName evidence="7">Aminopeptidase P family protein</fullName>
    </submittedName>
</protein>
<dbReference type="SUPFAM" id="SSF53092">
    <property type="entry name" value="Creatinase/prolidase N-terminal domain"/>
    <property type="match status" value="1"/>
</dbReference>
<evidence type="ECO:0000256" key="1">
    <source>
        <dbReference type="ARBA" id="ARBA00008766"/>
    </source>
</evidence>
<dbReference type="Gene3D" id="3.90.230.10">
    <property type="entry name" value="Creatinase/methionine aminopeptidase superfamily"/>
    <property type="match status" value="1"/>
</dbReference>
<feature type="domain" description="Peptidase M24 C-terminal" evidence="6">
    <location>
        <begin position="534"/>
        <end position="594"/>
    </location>
</feature>
<dbReference type="KEGG" id="mon:G8E03_05955"/>
<dbReference type="SUPFAM" id="SSF55920">
    <property type="entry name" value="Creatinase/aminopeptidase"/>
    <property type="match status" value="1"/>
</dbReference>
<dbReference type="Gene3D" id="3.40.350.10">
    <property type="entry name" value="Creatinase/prolidase N-terminal domain"/>
    <property type="match status" value="2"/>
</dbReference>
<dbReference type="InterPro" id="IPR000587">
    <property type="entry name" value="Creatinase_N"/>
</dbReference>
<dbReference type="GO" id="GO:0046872">
    <property type="term" value="F:metal ion binding"/>
    <property type="evidence" value="ECO:0007669"/>
    <property type="project" value="UniProtKB-KW"/>
</dbReference>
<dbReference type="AlphaFoldDB" id="A0A6G7VK00"/>
<evidence type="ECO:0000313" key="7">
    <source>
        <dbReference type="EMBL" id="QIK40351.1"/>
    </source>
</evidence>
<feature type="domain" description="Peptidase M24" evidence="4">
    <location>
        <begin position="312"/>
        <end position="523"/>
    </location>
</feature>
<dbReference type="Pfam" id="PF01321">
    <property type="entry name" value="Creatinase_N"/>
    <property type="match status" value="1"/>
</dbReference>
<gene>
    <name evidence="7" type="ORF">G8E03_05955</name>
</gene>
<dbReference type="Proteomes" id="UP000500791">
    <property type="component" value="Chromosome"/>
</dbReference>
<evidence type="ECO:0000259" key="6">
    <source>
        <dbReference type="Pfam" id="PF16188"/>
    </source>
</evidence>
<dbReference type="Pfam" id="PF00557">
    <property type="entry name" value="Peptidase_M24"/>
    <property type="match status" value="1"/>
</dbReference>
<dbReference type="PANTHER" id="PTHR43763:SF6">
    <property type="entry name" value="XAA-PRO AMINOPEPTIDASE 1"/>
    <property type="match status" value="1"/>
</dbReference>
<proteinExistence type="inferred from homology"/>
<keyword evidence="7" id="KW-0645">Protease</keyword>
<keyword evidence="8" id="KW-1185">Reference proteome</keyword>
<evidence type="ECO:0000313" key="8">
    <source>
        <dbReference type="Proteomes" id="UP000500791"/>
    </source>
</evidence>
<evidence type="ECO:0000259" key="5">
    <source>
        <dbReference type="Pfam" id="PF01321"/>
    </source>
</evidence>
<keyword evidence="7" id="KW-0031">Aminopeptidase</keyword>
<dbReference type="PANTHER" id="PTHR43763">
    <property type="entry name" value="XAA-PRO AMINOPEPTIDASE 1"/>
    <property type="match status" value="1"/>
</dbReference>
<dbReference type="Pfam" id="PF16188">
    <property type="entry name" value="Peptidase_M24_C"/>
    <property type="match status" value="1"/>
</dbReference>